<dbReference type="CDD" id="cd22160">
    <property type="entry name" value="F-box_AtFBL13-like"/>
    <property type="match status" value="1"/>
</dbReference>
<dbReference type="EMBL" id="BJWL01000028">
    <property type="protein sequence ID" value="GFZ20281.1"/>
    <property type="molecule type" value="Genomic_DNA"/>
</dbReference>
<dbReference type="SMART" id="SM00579">
    <property type="entry name" value="FBD"/>
    <property type="match status" value="1"/>
</dbReference>
<dbReference type="Pfam" id="PF08387">
    <property type="entry name" value="FBD"/>
    <property type="match status" value="1"/>
</dbReference>
<dbReference type="InterPro" id="IPR006566">
    <property type="entry name" value="FBD"/>
</dbReference>
<organism evidence="2 3">
    <name type="scientific">Actinidia rufa</name>
    <dbReference type="NCBI Taxonomy" id="165716"/>
    <lineage>
        <taxon>Eukaryota</taxon>
        <taxon>Viridiplantae</taxon>
        <taxon>Streptophyta</taxon>
        <taxon>Embryophyta</taxon>
        <taxon>Tracheophyta</taxon>
        <taxon>Spermatophyta</taxon>
        <taxon>Magnoliopsida</taxon>
        <taxon>eudicotyledons</taxon>
        <taxon>Gunneridae</taxon>
        <taxon>Pentapetalae</taxon>
        <taxon>asterids</taxon>
        <taxon>Ericales</taxon>
        <taxon>Actinidiaceae</taxon>
        <taxon>Actinidia</taxon>
    </lineage>
</organism>
<evidence type="ECO:0000313" key="3">
    <source>
        <dbReference type="Proteomes" id="UP000585474"/>
    </source>
</evidence>
<dbReference type="InterPro" id="IPR055411">
    <property type="entry name" value="LRR_FXL15/At3g58940/PEG3-like"/>
</dbReference>
<dbReference type="InterPro" id="IPR036047">
    <property type="entry name" value="F-box-like_dom_sf"/>
</dbReference>
<proteinExistence type="predicted"/>
<feature type="domain" description="F-box" evidence="1">
    <location>
        <begin position="20"/>
        <end position="68"/>
    </location>
</feature>
<dbReference type="InterPro" id="IPR053781">
    <property type="entry name" value="F-box_AtFBL13-like"/>
</dbReference>
<sequence length="391" mass="44391">MTSMSKDQQPWKKVNNGDGEDRISSLPDSLLIRILSLIPTKYAFRTSILSSRWKYLWASVPNLDFDELCSPQTIHGYGSSHTGIHVSCLHRWVSVAIDRCVQEIDIESYPFQILSLPSELFTSKTLLSLKLFSDLKFDFPGSVFLPNLKVLHVSLHHPGNDLTQQLFSSCPLLEDLHIRANVRNTEEIIFNSKVVVNAPLLKDLTIDDDYLAGYSLKNMSSLVKASIQVGHCCMQVLGKKEDADPLFMILEGITSVKFLTLAATTMGGEIMHINFNFMVFLFAVSDFFSSLVPKEPPPEHEMWIQEFGWTEPQETPTCLLSHLETILMTGFKGQDEELKLLKYFLENGKALKKVMIQCRYLAIQEERNILKGLAMFPRASKTCQIEVFFQV</sequence>
<dbReference type="Pfam" id="PF00646">
    <property type="entry name" value="F-box"/>
    <property type="match status" value="1"/>
</dbReference>
<evidence type="ECO:0000313" key="2">
    <source>
        <dbReference type="EMBL" id="GFZ20281.1"/>
    </source>
</evidence>
<protein>
    <recommendedName>
        <fullName evidence="1">F-box domain-containing protein</fullName>
    </recommendedName>
</protein>
<accession>A0A7J0HBE1</accession>
<dbReference type="SUPFAM" id="SSF81383">
    <property type="entry name" value="F-box domain"/>
    <property type="match status" value="1"/>
</dbReference>
<dbReference type="AlphaFoldDB" id="A0A7J0HBE1"/>
<dbReference type="OrthoDB" id="1298252at2759"/>
<dbReference type="Gene3D" id="3.80.10.10">
    <property type="entry name" value="Ribonuclease Inhibitor"/>
    <property type="match status" value="1"/>
</dbReference>
<name>A0A7J0HBE1_9ERIC</name>
<dbReference type="InterPro" id="IPR050232">
    <property type="entry name" value="FBL13/AtMIF1-like"/>
</dbReference>
<dbReference type="PANTHER" id="PTHR31900">
    <property type="entry name" value="F-BOX/RNI SUPERFAMILY PROTEIN-RELATED"/>
    <property type="match status" value="1"/>
</dbReference>
<reference evidence="2 3" key="1">
    <citation type="submission" date="2019-07" db="EMBL/GenBank/DDBJ databases">
        <title>De Novo Assembly of kiwifruit Actinidia rufa.</title>
        <authorList>
            <person name="Sugita-Konishi S."/>
            <person name="Sato K."/>
            <person name="Mori E."/>
            <person name="Abe Y."/>
            <person name="Kisaki G."/>
            <person name="Hamano K."/>
            <person name="Suezawa K."/>
            <person name="Otani M."/>
            <person name="Fukuda T."/>
            <person name="Manabe T."/>
            <person name="Gomi K."/>
            <person name="Tabuchi M."/>
            <person name="Akimitsu K."/>
            <person name="Kataoka I."/>
        </authorList>
    </citation>
    <scope>NUCLEOTIDE SEQUENCE [LARGE SCALE GENOMIC DNA]</scope>
    <source>
        <strain evidence="3">cv. Fuchu</strain>
    </source>
</reference>
<gene>
    <name evidence="2" type="ORF">Acr_28g0009860</name>
</gene>
<dbReference type="SUPFAM" id="SSF52058">
    <property type="entry name" value="L domain-like"/>
    <property type="match status" value="1"/>
</dbReference>
<dbReference type="InterPro" id="IPR032675">
    <property type="entry name" value="LRR_dom_sf"/>
</dbReference>
<dbReference type="InterPro" id="IPR001810">
    <property type="entry name" value="F-box_dom"/>
</dbReference>
<comment type="caution">
    <text evidence="2">The sequence shown here is derived from an EMBL/GenBank/DDBJ whole genome shotgun (WGS) entry which is preliminary data.</text>
</comment>
<dbReference type="PROSITE" id="PS50181">
    <property type="entry name" value="FBOX"/>
    <property type="match status" value="1"/>
</dbReference>
<keyword evidence="3" id="KW-1185">Reference proteome</keyword>
<dbReference type="Pfam" id="PF24758">
    <property type="entry name" value="LRR_At5g56370"/>
    <property type="match status" value="1"/>
</dbReference>
<dbReference type="Proteomes" id="UP000585474">
    <property type="component" value="Unassembled WGS sequence"/>
</dbReference>
<dbReference type="PANTHER" id="PTHR31900:SF34">
    <property type="entry name" value="EMB|CAB62440.1-RELATED"/>
    <property type="match status" value="1"/>
</dbReference>
<evidence type="ECO:0000259" key="1">
    <source>
        <dbReference type="PROSITE" id="PS50181"/>
    </source>
</evidence>